<evidence type="ECO:0000259" key="8">
    <source>
        <dbReference type="PROSITE" id="PS50893"/>
    </source>
</evidence>
<keyword evidence="3" id="KW-0547">Nucleotide-binding</keyword>
<evidence type="ECO:0000256" key="2">
    <source>
        <dbReference type="ARBA" id="ARBA00022475"/>
    </source>
</evidence>
<name>A0A0R0AMK5_9GAMM</name>
<dbReference type="NCBIfam" id="TIGR00968">
    <property type="entry name" value="3a0106s01"/>
    <property type="match status" value="1"/>
</dbReference>
<dbReference type="InterPro" id="IPR008995">
    <property type="entry name" value="Mo/tungstate-bd_C_term_dom"/>
</dbReference>
<evidence type="ECO:0000256" key="7">
    <source>
        <dbReference type="ARBA" id="ARBA00023136"/>
    </source>
</evidence>
<keyword evidence="2" id="KW-1003">Cell membrane</keyword>
<dbReference type="InterPro" id="IPR003593">
    <property type="entry name" value="AAA+_ATPase"/>
</dbReference>
<dbReference type="Pfam" id="PF12857">
    <property type="entry name" value="TOBE_3"/>
    <property type="match status" value="1"/>
</dbReference>
<keyword evidence="4 9" id="KW-0067">ATP-binding</keyword>
<dbReference type="PROSITE" id="PS50893">
    <property type="entry name" value="ABC_TRANSPORTER_2"/>
    <property type="match status" value="1"/>
</dbReference>
<dbReference type="Proteomes" id="UP000050836">
    <property type="component" value="Unassembled WGS sequence"/>
</dbReference>
<organism evidence="9 10">
    <name type="scientific">Stenotrophomonas pictorum JCM 9942</name>
    <dbReference type="NCBI Taxonomy" id="1236960"/>
    <lineage>
        <taxon>Bacteria</taxon>
        <taxon>Pseudomonadati</taxon>
        <taxon>Pseudomonadota</taxon>
        <taxon>Gammaproteobacteria</taxon>
        <taxon>Lysobacterales</taxon>
        <taxon>Lysobacteraceae</taxon>
        <taxon>Stenotrophomonas</taxon>
    </lineage>
</organism>
<dbReference type="SMART" id="SM00382">
    <property type="entry name" value="AAA"/>
    <property type="match status" value="1"/>
</dbReference>
<dbReference type="InterPro" id="IPR003439">
    <property type="entry name" value="ABC_transporter-like_ATP-bd"/>
</dbReference>
<keyword evidence="1" id="KW-0813">Transport</keyword>
<evidence type="ECO:0000256" key="1">
    <source>
        <dbReference type="ARBA" id="ARBA00022448"/>
    </source>
</evidence>
<accession>A0A0R0AMK5</accession>
<keyword evidence="7" id="KW-0472">Membrane</keyword>
<sequence>MSIRIQHLGKRFGSFTALEDVSLDIRQGELLALLGPSGSGKTTLLRAIAGLEHADSGRILFDGEDATALSVQARRAGFVFQHYALFKHRDVRGNIAFGLEVRRGAGRWPKARIDARVQELLSLVQLDGLGGRYPAQLSGGQRQRVALARALAIEPRVLLLDEPFGALDAQVRRELRRWLRELHDRTGLTTVFVTHDQEEALELADRVAILNRGRIEQLGTPAEVYDQPVSPFVYGFVGEANRLPAQLLDGRLAVGGGSLPAPSTSTAGAVEIYVRPEDLAVGEGGWPATVTALQRSGGKVRLRAKLDADASELELELPAAAPAYTPGSTVHLQVRRYGVFPRTER</sequence>
<evidence type="ECO:0000256" key="4">
    <source>
        <dbReference type="ARBA" id="ARBA00022840"/>
    </source>
</evidence>
<protein>
    <submittedName>
        <fullName evidence="9">Sulfate ABC transporter ATP-binding protein</fullName>
    </submittedName>
</protein>
<feature type="domain" description="ABC transporter" evidence="8">
    <location>
        <begin position="3"/>
        <end position="237"/>
    </location>
</feature>
<evidence type="ECO:0000256" key="5">
    <source>
        <dbReference type="ARBA" id="ARBA00022967"/>
    </source>
</evidence>
<keyword evidence="5" id="KW-1278">Translocase</keyword>
<dbReference type="InterPro" id="IPR017871">
    <property type="entry name" value="ABC_transporter-like_CS"/>
</dbReference>
<dbReference type="Pfam" id="PF00005">
    <property type="entry name" value="ABC_tran"/>
    <property type="match status" value="1"/>
</dbReference>
<proteinExistence type="predicted"/>
<dbReference type="GO" id="GO:0015419">
    <property type="term" value="F:ABC-type sulfate transporter activity"/>
    <property type="evidence" value="ECO:0007669"/>
    <property type="project" value="InterPro"/>
</dbReference>
<dbReference type="PANTHER" id="PTHR42781:SF4">
    <property type="entry name" value="SPERMIDINE_PUTRESCINE IMPORT ATP-BINDING PROTEIN POTA"/>
    <property type="match status" value="1"/>
</dbReference>
<dbReference type="SUPFAM" id="SSF52540">
    <property type="entry name" value="P-loop containing nucleoside triphosphate hydrolases"/>
    <property type="match status" value="1"/>
</dbReference>
<dbReference type="FunFam" id="3.40.50.300:FF:000425">
    <property type="entry name" value="Probable ABC transporter, ATP-binding subunit"/>
    <property type="match status" value="1"/>
</dbReference>
<dbReference type="SUPFAM" id="SSF50331">
    <property type="entry name" value="MOP-like"/>
    <property type="match status" value="1"/>
</dbReference>
<keyword evidence="10" id="KW-1185">Reference proteome</keyword>
<keyword evidence="6" id="KW-0764">Sulfate transport</keyword>
<dbReference type="GO" id="GO:0015697">
    <property type="term" value="P:quaternary ammonium group transport"/>
    <property type="evidence" value="ECO:0007669"/>
    <property type="project" value="UniProtKB-ARBA"/>
</dbReference>
<dbReference type="InterPro" id="IPR005666">
    <property type="entry name" value="Sulph_transpt1"/>
</dbReference>
<evidence type="ECO:0000313" key="10">
    <source>
        <dbReference type="Proteomes" id="UP000050836"/>
    </source>
</evidence>
<dbReference type="GO" id="GO:0016887">
    <property type="term" value="F:ATP hydrolysis activity"/>
    <property type="evidence" value="ECO:0007669"/>
    <property type="project" value="InterPro"/>
</dbReference>
<dbReference type="GO" id="GO:0043190">
    <property type="term" value="C:ATP-binding cassette (ABC) transporter complex"/>
    <property type="evidence" value="ECO:0007669"/>
    <property type="project" value="InterPro"/>
</dbReference>
<dbReference type="InterPro" id="IPR027417">
    <property type="entry name" value="P-loop_NTPase"/>
</dbReference>
<dbReference type="EMBL" id="LLXS01000012">
    <property type="protein sequence ID" value="KRG43522.1"/>
    <property type="molecule type" value="Genomic_DNA"/>
</dbReference>
<dbReference type="AlphaFoldDB" id="A0A0R0AMK5"/>
<reference evidence="9 10" key="1">
    <citation type="submission" date="2015-10" db="EMBL/GenBank/DDBJ databases">
        <title>Genome sequencing and analysis of members of genus Stenotrophomonas.</title>
        <authorList>
            <person name="Patil P.P."/>
            <person name="Midha S."/>
            <person name="Patil P.B."/>
        </authorList>
    </citation>
    <scope>NUCLEOTIDE SEQUENCE [LARGE SCALE GENOMIC DNA]</scope>
    <source>
        <strain evidence="9 10">JCM 9942</strain>
    </source>
</reference>
<gene>
    <name evidence="9" type="ORF">ARC78_00830</name>
</gene>
<dbReference type="InterPro" id="IPR050093">
    <property type="entry name" value="ABC_SmlMolc_Importer"/>
</dbReference>
<dbReference type="PROSITE" id="PS00211">
    <property type="entry name" value="ABC_TRANSPORTER_1"/>
    <property type="match status" value="1"/>
</dbReference>
<evidence type="ECO:0000313" key="9">
    <source>
        <dbReference type="EMBL" id="KRG43522.1"/>
    </source>
</evidence>
<dbReference type="GO" id="GO:0005524">
    <property type="term" value="F:ATP binding"/>
    <property type="evidence" value="ECO:0007669"/>
    <property type="project" value="UniProtKB-KW"/>
</dbReference>
<dbReference type="RefSeq" id="WP_057505873.1">
    <property type="nucleotide sequence ID" value="NZ_LLXS01000012.1"/>
</dbReference>
<dbReference type="InterPro" id="IPR024765">
    <property type="entry name" value="TOBE-like"/>
</dbReference>
<evidence type="ECO:0000256" key="3">
    <source>
        <dbReference type="ARBA" id="ARBA00022741"/>
    </source>
</evidence>
<dbReference type="PANTHER" id="PTHR42781">
    <property type="entry name" value="SPERMIDINE/PUTRESCINE IMPORT ATP-BINDING PROTEIN POTA"/>
    <property type="match status" value="1"/>
</dbReference>
<evidence type="ECO:0000256" key="6">
    <source>
        <dbReference type="ARBA" id="ARBA00023032"/>
    </source>
</evidence>
<dbReference type="Gene3D" id="3.40.50.300">
    <property type="entry name" value="P-loop containing nucleotide triphosphate hydrolases"/>
    <property type="match status" value="1"/>
</dbReference>
<comment type="caution">
    <text evidence="9">The sequence shown here is derived from an EMBL/GenBank/DDBJ whole genome shotgun (WGS) entry which is preliminary data.</text>
</comment>